<dbReference type="SMART" id="SM00387">
    <property type="entry name" value="HATPase_c"/>
    <property type="match status" value="1"/>
</dbReference>
<keyword evidence="5" id="KW-0808">Transferase</keyword>
<dbReference type="PRINTS" id="PR00344">
    <property type="entry name" value="BCTRLSENSOR"/>
</dbReference>
<protein>
    <recommendedName>
        <fullName evidence="3">histidine kinase</fullName>
        <ecNumber evidence="3">2.7.13.3</ecNumber>
    </recommendedName>
</protein>
<keyword evidence="8 11" id="KW-1133">Transmembrane helix</keyword>
<keyword evidence="10 11" id="KW-0472">Membrane</keyword>
<evidence type="ECO:0000256" key="5">
    <source>
        <dbReference type="ARBA" id="ARBA00022679"/>
    </source>
</evidence>
<dbReference type="EMBL" id="BAABBO010000021">
    <property type="protein sequence ID" value="GAA3977282.1"/>
    <property type="molecule type" value="Genomic_DNA"/>
</dbReference>
<reference evidence="15" key="1">
    <citation type="journal article" date="2019" name="Int. J. Syst. Evol. Microbiol.">
        <title>The Global Catalogue of Microorganisms (GCM) 10K type strain sequencing project: providing services to taxonomists for standard genome sequencing and annotation.</title>
        <authorList>
            <consortium name="The Broad Institute Genomics Platform"/>
            <consortium name="The Broad Institute Genome Sequencing Center for Infectious Disease"/>
            <person name="Wu L."/>
            <person name="Ma J."/>
        </authorList>
    </citation>
    <scope>NUCLEOTIDE SEQUENCE [LARGE SCALE GENOMIC DNA]</scope>
    <source>
        <strain evidence="15">JCM 17555</strain>
    </source>
</reference>
<keyword evidence="4" id="KW-0597">Phosphoprotein</keyword>
<evidence type="ECO:0000313" key="14">
    <source>
        <dbReference type="EMBL" id="GAA3977282.1"/>
    </source>
</evidence>
<feature type="domain" description="HAMP" evidence="13">
    <location>
        <begin position="145"/>
        <end position="196"/>
    </location>
</feature>
<dbReference type="InterPro" id="IPR050428">
    <property type="entry name" value="TCS_sensor_his_kinase"/>
</dbReference>
<name>A0ABP7Q665_9GAMM</name>
<evidence type="ECO:0000259" key="13">
    <source>
        <dbReference type="PROSITE" id="PS50885"/>
    </source>
</evidence>
<evidence type="ECO:0000256" key="4">
    <source>
        <dbReference type="ARBA" id="ARBA00022553"/>
    </source>
</evidence>
<evidence type="ECO:0000256" key="7">
    <source>
        <dbReference type="ARBA" id="ARBA00022777"/>
    </source>
</evidence>
<dbReference type="SUPFAM" id="SSF55874">
    <property type="entry name" value="ATPase domain of HSP90 chaperone/DNA topoisomerase II/histidine kinase"/>
    <property type="match status" value="1"/>
</dbReference>
<dbReference type="PANTHER" id="PTHR45436">
    <property type="entry name" value="SENSOR HISTIDINE KINASE YKOH"/>
    <property type="match status" value="1"/>
</dbReference>
<evidence type="ECO:0000256" key="3">
    <source>
        <dbReference type="ARBA" id="ARBA00012438"/>
    </source>
</evidence>
<evidence type="ECO:0000256" key="6">
    <source>
        <dbReference type="ARBA" id="ARBA00022692"/>
    </source>
</evidence>
<accession>A0ABP7Q665</accession>
<feature type="transmembrane region" description="Helical" evidence="11">
    <location>
        <begin position="121"/>
        <end position="148"/>
    </location>
</feature>
<sequence length="417" mass="46730">MDAMLRNFLSDRLQQEADYIVSRIEEEYPDLDSWFENDTFFAEAFHHMVAIRIGLQSWSNPQDLAAALEPLELPTTSEKLFIVVDQRRLYAVQQPFRIEGQPGVVIVAEDLEQLESDEARLHLWVGVVSVVLLCMLVVLIIAAIHLSLRPLKALRHSLADLQAGRISRFDQATPVEFLGLVRQLNSLLDTLDKQIQKSREALGNLSHSIKTPVTALTQILEDPTVEIDQALRQQMTDRLRTLHRQLDAELRRNRLSGPQAGKTASLSSQARNLLWMLGRLYPQKRFELESGFGPSDRWPIEEQDFNELLGNLVDNAGKWASSVVVVTLEGSQRQFCIQVEDDGPGVPEDQRSLLGNRGFRIDDQREGHGLGLAIVRELVSGYGGVMDISASARLGGLCVKVELTMAERTATTAIRGH</sequence>
<feature type="domain" description="Histidine kinase" evidence="12">
    <location>
        <begin position="204"/>
        <end position="407"/>
    </location>
</feature>
<keyword evidence="6 11" id="KW-0812">Transmembrane</keyword>
<dbReference type="Pfam" id="PF02518">
    <property type="entry name" value="HATPase_c"/>
    <property type="match status" value="1"/>
</dbReference>
<evidence type="ECO:0000256" key="9">
    <source>
        <dbReference type="ARBA" id="ARBA00023012"/>
    </source>
</evidence>
<keyword evidence="7" id="KW-0418">Kinase</keyword>
<dbReference type="InterPro" id="IPR003594">
    <property type="entry name" value="HATPase_dom"/>
</dbReference>
<evidence type="ECO:0000256" key="10">
    <source>
        <dbReference type="ARBA" id="ARBA00023136"/>
    </source>
</evidence>
<evidence type="ECO:0000256" key="2">
    <source>
        <dbReference type="ARBA" id="ARBA00004370"/>
    </source>
</evidence>
<dbReference type="PROSITE" id="PS50109">
    <property type="entry name" value="HIS_KIN"/>
    <property type="match status" value="1"/>
</dbReference>
<organism evidence="14 15">
    <name type="scientific">Allohahella marinimesophila</name>
    <dbReference type="NCBI Taxonomy" id="1054972"/>
    <lineage>
        <taxon>Bacteria</taxon>
        <taxon>Pseudomonadati</taxon>
        <taxon>Pseudomonadota</taxon>
        <taxon>Gammaproteobacteria</taxon>
        <taxon>Oceanospirillales</taxon>
        <taxon>Hahellaceae</taxon>
        <taxon>Allohahella</taxon>
    </lineage>
</organism>
<comment type="caution">
    <text evidence="14">The sequence shown here is derived from an EMBL/GenBank/DDBJ whole genome shotgun (WGS) entry which is preliminary data.</text>
</comment>
<proteinExistence type="predicted"/>
<comment type="subcellular location">
    <subcellularLocation>
        <location evidence="2">Membrane</location>
    </subcellularLocation>
</comment>
<dbReference type="PROSITE" id="PS50885">
    <property type="entry name" value="HAMP"/>
    <property type="match status" value="1"/>
</dbReference>
<evidence type="ECO:0000256" key="11">
    <source>
        <dbReference type="SAM" id="Phobius"/>
    </source>
</evidence>
<keyword evidence="9" id="KW-0902">Two-component regulatory system</keyword>
<dbReference type="InterPro" id="IPR004358">
    <property type="entry name" value="Sig_transdc_His_kin-like_C"/>
</dbReference>
<dbReference type="Gene3D" id="1.10.287.130">
    <property type="match status" value="1"/>
</dbReference>
<dbReference type="InterPro" id="IPR036890">
    <property type="entry name" value="HATPase_C_sf"/>
</dbReference>
<gene>
    <name evidence="14" type="ORF">GCM10022278_37560</name>
</gene>
<dbReference type="InterPro" id="IPR036097">
    <property type="entry name" value="HisK_dim/P_sf"/>
</dbReference>
<dbReference type="InterPro" id="IPR005467">
    <property type="entry name" value="His_kinase_dom"/>
</dbReference>
<comment type="catalytic activity">
    <reaction evidence="1">
        <text>ATP + protein L-histidine = ADP + protein N-phospho-L-histidine.</text>
        <dbReference type="EC" id="2.7.13.3"/>
    </reaction>
</comment>
<evidence type="ECO:0000313" key="15">
    <source>
        <dbReference type="Proteomes" id="UP001501337"/>
    </source>
</evidence>
<dbReference type="Gene3D" id="3.30.565.10">
    <property type="entry name" value="Histidine kinase-like ATPase, C-terminal domain"/>
    <property type="match status" value="1"/>
</dbReference>
<dbReference type="EC" id="2.7.13.3" evidence="3"/>
<dbReference type="InterPro" id="IPR003660">
    <property type="entry name" value="HAMP_dom"/>
</dbReference>
<evidence type="ECO:0000259" key="12">
    <source>
        <dbReference type="PROSITE" id="PS50109"/>
    </source>
</evidence>
<dbReference type="SUPFAM" id="SSF47384">
    <property type="entry name" value="Homodimeric domain of signal transducing histidine kinase"/>
    <property type="match status" value="1"/>
</dbReference>
<dbReference type="Proteomes" id="UP001501337">
    <property type="component" value="Unassembled WGS sequence"/>
</dbReference>
<dbReference type="PANTHER" id="PTHR45436:SF5">
    <property type="entry name" value="SENSOR HISTIDINE KINASE TRCS"/>
    <property type="match status" value="1"/>
</dbReference>
<evidence type="ECO:0000256" key="8">
    <source>
        <dbReference type="ARBA" id="ARBA00022989"/>
    </source>
</evidence>
<evidence type="ECO:0000256" key="1">
    <source>
        <dbReference type="ARBA" id="ARBA00000085"/>
    </source>
</evidence>
<keyword evidence="15" id="KW-1185">Reference proteome</keyword>